<proteinExistence type="predicted"/>
<dbReference type="Pfam" id="PF01909">
    <property type="entry name" value="NTP_transf_2"/>
    <property type="match status" value="1"/>
</dbReference>
<sequence>MKLFRKATSLLKKDTVLAIVFFGSRVIGKHREGSDLDVLILVRDEAKEPTSVRRG</sequence>
<evidence type="ECO:0000259" key="1">
    <source>
        <dbReference type="Pfam" id="PF01909"/>
    </source>
</evidence>
<organism evidence="2 3">
    <name type="scientific">Sulfuracidifex tepidarius</name>
    <dbReference type="NCBI Taxonomy" id="1294262"/>
    <lineage>
        <taxon>Archaea</taxon>
        <taxon>Thermoproteota</taxon>
        <taxon>Thermoprotei</taxon>
        <taxon>Sulfolobales</taxon>
        <taxon>Sulfolobaceae</taxon>
        <taxon>Sulfuracidifex</taxon>
    </lineage>
</organism>
<reference evidence="2 3" key="1">
    <citation type="journal article" date="2020" name="Int. J. Syst. Evol. Microbiol.">
        <title>Sulfuracidifex tepidarius gen. nov., sp. nov. and transfer of Sulfolobus metallicus Huber and Stetter 1992 to the genus Sulfuracidifex as Sulfuracidifex metallicus comb. nov.</title>
        <authorList>
            <person name="Itoh T."/>
            <person name="Miura T."/>
            <person name="Sakai H.D."/>
            <person name="Kato S."/>
            <person name="Ohkuma M."/>
            <person name="Takashina T."/>
        </authorList>
    </citation>
    <scope>NUCLEOTIDE SEQUENCE [LARGE SCALE GENOMIC DNA]</scope>
    <source>
        <strain evidence="2 3">IC-006</strain>
    </source>
</reference>
<dbReference type="KEGG" id="step:IC006_0672"/>
<accession>A0A510DTK1</accession>
<dbReference type="GO" id="GO:0016779">
    <property type="term" value="F:nucleotidyltransferase activity"/>
    <property type="evidence" value="ECO:0007669"/>
    <property type="project" value="InterPro"/>
</dbReference>
<dbReference type="STRING" id="1294262.GCA_001316085_02853"/>
<keyword evidence="3" id="KW-1185">Reference proteome</keyword>
<dbReference type="InterPro" id="IPR043519">
    <property type="entry name" value="NT_sf"/>
</dbReference>
<evidence type="ECO:0000313" key="2">
    <source>
        <dbReference type="EMBL" id="BBG23388.1"/>
    </source>
</evidence>
<dbReference type="AlphaFoldDB" id="A0A510DTK1"/>
<dbReference type="Proteomes" id="UP000322983">
    <property type="component" value="Chromosome"/>
</dbReference>
<dbReference type="SUPFAM" id="SSF81301">
    <property type="entry name" value="Nucleotidyltransferase"/>
    <property type="match status" value="1"/>
</dbReference>
<protein>
    <recommendedName>
        <fullName evidence="1">Polymerase nucleotidyl transferase domain-containing protein</fullName>
    </recommendedName>
</protein>
<feature type="domain" description="Polymerase nucleotidyl transferase" evidence="1">
    <location>
        <begin position="9"/>
        <end position="47"/>
    </location>
</feature>
<evidence type="ECO:0000313" key="3">
    <source>
        <dbReference type="Proteomes" id="UP000322983"/>
    </source>
</evidence>
<dbReference type="EMBL" id="AP018929">
    <property type="protein sequence ID" value="BBG23388.1"/>
    <property type="molecule type" value="Genomic_DNA"/>
</dbReference>
<dbReference type="InterPro" id="IPR002934">
    <property type="entry name" value="Polymerase_NTP_transf_dom"/>
</dbReference>
<dbReference type="CDD" id="cd05403">
    <property type="entry name" value="NT_KNTase_like"/>
    <property type="match status" value="1"/>
</dbReference>
<gene>
    <name evidence="2" type="ORF">IC006_0672</name>
</gene>
<dbReference type="Gene3D" id="3.30.460.10">
    <property type="entry name" value="Beta Polymerase, domain 2"/>
    <property type="match status" value="1"/>
</dbReference>
<name>A0A510DTK1_9CREN</name>